<dbReference type="NCBIfam" id="TIGR00254">
    <property type="entry name" value="GGDEF"/>
    <property type="match status" value="1"/>
</dbReference>
<gene>
    <name evidence="3" type="ORF">F8153_06610</name>
</gene>
<dbReference type="Proteomes" id="UP000465601">
    <property type="component" value="Unassembled WGS sequence"/>
</dbReference>
<dbReference type="GO" id="GO:0005886">
    <property type="term" value="C:plasma membrane"/>
    <property type="evidence" value="ECO:0007669"/>
    <property type="project" value="TreeGrafter"/>
</dbReference>
<keyword evidence="4" id="KW-1185">Reference proteome</keyword>
<evidence type="ECO:0000256" key="1">
    <source>
        <dbReference type="SAM" id="Phobius"/>
    </source>
</evidence>
<proteinExistence type="predicted"/>
<dbReference type="GO" id="GO:0052621">
    <property type="term" value="F:diguanylate cyclase activity"/>
    <property type="evidence" value="ECO:0007669"/>
    <property type="project" value="TreeGrafter"/>
</dbReference>
<accession>A0A833HQ49</accession>
<reference evidence="3 4" key="1">
    <citation type="submission" date="2019-10" db="EMBL/GenBank/DDBJ databases">
        <title>Alkaliphilus serpentinus sp. nov. and Alkaliphilus pronyensis sp. nov., two novel anaerobic alkaliphilic species isolated from the serpentinized-hosted hydrothermal field of the Prony Bay (New Caledonia).</title>
        <authorList>
            <person name="Postec A."/>
        </authorList>
    </citation>
    <scope>NUCLEOTIDE SEQUENCE [LARGE SCALE GENOMIC DNA]</scope>
    <source>
        <strain evidence="3 4">LacT</strain>
    </source>
</reference>
<dbReference type="Gene3D" id="3.30.70.270">
    <property type="match status" value="1"/>
</dbReference>
<dbReference type="CDD" id="cd01949">
    <property type="entry name" value="GGDEF"/>
    <property type="match status" value="1"/>
</dbReference>
<dbReference type="OrthoDB" id="369336at2"/>
<keyword evidence="1" id="KW-1133">Transmembrane helix</keyword>
<dbReference type="InterPro" id="IPR043128">
    <property type="entry name" value="Rev_trsase/Diguanyl_cyclase"/>
</dbReference>
<evidence type="ECO:0000259" key="2">
    <source>
        <dbReference type="PROSITE" id="PS50887"/>
    </source>
</evidence>
<dbReference type="PROSITE" id="PS50887">
    <property type="entry name" value="GGDEF"/>
    <property type="match status" value="1"/>
</dbReference>
<dbReference type="InterPro" id="IPR050469">
    <property type="entry name" value="Diguanylate_Cyclase"/>
</dbReference>
<organism evidence="3 4">
    <name type="scientific">Alkaliphilus serpentinus</name>
    <dbReference type="NCBI Taxonomy" id="1482731"/>
    <lineage>
        <taxon>Bacteria</taxon>
        <taxon>Bacillati</taxon>
        <taxon>Bacillota</taxon>
        <taxon>Clostridia</taxon>
        <taxon>Peptostreptococcales</taxon>
        <taxon>Natronincolaceae</taxon>
        <taxon>Alkaliphilus</taxon>
    </lineage>
</organism>
<comment type="caution">
    <text evidence="3">The sequence shown here is derived from an EMBL/GenBank/DDBJ whole genome shotgun (WGS) entry which is preliminary data.</text>
</comment>
<feature type="transmembrane region" description="Helical" evidence="1">
    <location>
        <begin position="20"/>
        <end position="40"/>
    </location>
</feature>
<dbReference type="GO" id="GO:1902201">
    <property type="term" value="P:negative regulation of bacterial-type flagellum-dependent cell motility"/>
    <property type="evidence" value="ECO:0007669"/>
    <property type="project" value="TreeGrafter"/>
</dbReference>
<dbReference type="GO" id="GO:0043709">
    <property type="term" value="P:cell adhesion involved in single-species biofilm formation"/>
    <property type="evidence" value="ECO:0007669"/>
    <property type="project" value="TreeGrafter"/>
</dbReference>
<protein>
    <submittedName>
        <fullName evidence="3">GGDEF domain-containing protein</fullName>
    </submittedName>
</protein>
<dbReference type="InterPro" id="IPR000160">
    <property type="entry name" value="GGDEF_dom"/>
</dbReference>
<dbReference type="Pfam" id="PF00990">
    <property type="entry name" value="GGDEF"/>
    <property type="match status" value="1"/>
</dbReference>
<keyword evidence="1" id="KW-0812">Transmembrane</keyword>
<dbReference type="RefSeq" id="WP_151865589.1">
    <property type="nucleotide sequence ID" value="NZ_WBZB01000017.1"/>
</dbReference>
<dbReference type="PANTHER" id="PTHR45138">
    <property type="entry name" value="REGULATORY COMPONENTS OF SENSORY TRANSDUCTION SYSTEM"/>
    <property type="match status" value="1"/>
</dbReference>
<dbReference type="InterPro" id="IPR029787">
    <property type="entry name" value="Nucleotide_cyclase"/>
</dbReference>
<dbReference type="InterPro" id="IPR029151">
    <property type="entry name" value="Sensor-like_sf"/>
</dbReference>
<keyword evidence="1" id="KW-0472">Membrane</keyword>
<dbReference type="AlphaFoldDB" id="A0A833HQ49"/>
<dbReference type="SUPFAM" id="SSF103190">
    <property type="entry name" value="Sensory domain-like"/>
    <property type="match status" value="1"/>
</dbReference>
<feature type="domain" description="GGDEF" evidence="2">
    <location>
        <begin position="347"/>
        <end position="469"/>
    </location>
</feature>
<feature type="transmembrane region" description="Helical" evidence="1">
    <location>
        <begin position="286"/>
        <end position="309"/>
    </location>
</feature>
<dbReference type="SMART" id="SM00267">
    <property type="entry name" value="GGDEF"/>
    <property type="match status" value="1"/>
</dbReference>
<dbReference type="EMBL" id="WBZB01000017">
    <property type="protein sequence ID" value="KAB3530517.1"/>
    <property type="molecule type" value="Genomic_DNA"/>
</dbReference>
<evidence type="ECO:0000313" key="3">
    <source>
        <dbReference type="EMBL" id="KAB3530517.1"/>
    </source>
</evidence>
<evidence type="ECO:0000313" key="4">
    <source>
        <dbReference type="Proteomes" id="UP000465601"/>
    </source>
</evidence>
<dbReference type="SUPFAM" id="SSF55073">
    <property type="entry name" value="Nucleotide cyclase"/>
    <property type="match status" value="1"/>
</dbReference>
<dbReference type="PANTHER" id="PTHR45138:SF9">
    <property type="entry name" value="DIGUANYLATE CYCLASE DGCM-RELATED"/>
    <property type="match status" value="1"/>
</dbReference>
<sequence length="469" mass="53716">MLKSKFRKLRILIKNKTIQVSILLSVIIIGLLVGIASHRIKESLTSQMLKENYKIVKQVNNGIHLFYSFDKEKTIKNIKSIGQWVLYNIDEMDNEKLYLLADTFNVAEINIIDESGVITSSSDFTKVGEALSHNSIHKLANSLDSLIIENTEKEEGTGRYIKRGYIKNFTGGYIQVSVERNFSELHLYSYQMILDELVKDGKVIYGLFVNTDLVATAHSNIDHIGEEIDNKGSRLAAIDGMTYATEYYNEDKDYFTYEIFFPVRIDEELIGAIILGASMKRVYNLIFGHILTIIIVGVIILALIIILIVKLSNYKEYAIKDTLTGAYSRLFLEKWLSTSEKENRKEENTLVVMIDIDNFKVINDTYGHSAGDLALIELTNLLKASLRKGDFVVRYGGDEFILILKNCKKDVAEKIMERIEERVALINIKGQDMEIGLSYGIEELKRKKDFVEYFNAVDERMYYSKNDKK</sequence>
<name>A0A833HQ49_9FIRM</name>